<comment type="caution">
    <text evidence="1">The sequence shown here is derived from an EMBL/GenBank/DDBJ whole genome shotgun (WGS) entry which is preliminary data.</text>
</comment>
<name>A0AAD4FTC7_9GAMM</name>
<protein>
    <submittedName>
        <fullName evidence="1">Uncharacterized protein</fullName>
    </submittedName>
</protein>
<gene>
    <name evidence="1" type="ORF">PCIT_a0945</name>
</gene>
<evidence type="ECO:0000313" key="1">
    <source>
        <dbReference type="EMBL" id="KAF7774489.1"/>
    </source>
</evidence>
<dbReference type="Proteomes" id="UP000016487">
    <property type="component" value="Unassembled WGS sequence"/>
</dbReference>
<evidence type="ECO:0000313" key="2">
    <source>
        <dbReference type="Proteomes" id="UP000016487"/>
    </source>
</evidence>
<sequence length="42" mass="4833">MYQVLPKVRFQIQQRPEPSGASHLKQNCVAKGLTWLRALQPN</sequence>
<reference evidence="1" key="2">
    <citation type="submission" date="2015-03" db="EMBL/GenBank/DDBJ databases">
        <title>Genome sequence of Pseudoalteromonas citrea.</title>
        <authorList>
            <person name="Xie B.-B."/>
            <person name="Rong J.-C."/>
            <person name="Qin Q.-L."/>
            <person name="Zhang Y.-Z."/>
        </authorList>
    </citation>
    <scope>NUCLEOTIDE SEQUENCE</scope>
    <source>
        <strain evidence="1">DSM 8771</strain>
    </source>
</reference>
<accession>A0AAD4FTC7</accession>
<organism evidence="1 2">
    <name type="scientific">Pseudoalteromonas citrea</name>
    <dbReference type="NCBI Taxonomy" id="43655"/>
    <lineage>
        <taxon>Bacteria</taxon>
        <taxon>Pseudomonadati</taxon>
        <taxon>Pseudomonadota</taxon>
        <taxon>Gammaproteobacteria</taxon>
        <taxon>Alteromonadales</taxon>
        <taxon>Pseudoalteromonadaceae</taxon>
        <taxon>Pseudoalteromonas</taxon>
    </lineage>
</organism>
<proteinExistence type="predicted"/>
<dbReference type="AlphaFoldDB" id="A0AAD4FTC7"/>
<reference evidence="1" key="1">
    <citation type="journal article" date="2012" name="J. Bacteriol.">
        <title>Genome sequences of type strains of seven species of the marine bacterium Pseudoalteromonas.</title>
        <authorList>
            <person name="Xie B.B."/>
            <person name="Shu Y.L."/>
            <person name="Qin Q.L."/>
            <person name="Rong J.C."/>
            <person name="Zhang X.Y."/>
            <person name="Chen X.L."/>
            <person name="Shi M."/>
            <person name="He H.L."/>
            <person name="Zhou B.C."/>
            <person name="Zhang Y.Z."/>
        </authorList>
    </citation>
    <scope>NUCLEOTIDE SEQUENCE</scope>
    <source>
        <strain evidence="1">DSM 8771</strain>
    </source>
</reference>
<dbReference type="EMBL" id="AHBZ03000014">
    <property type="protein sequence ID" value="KAF7774489.1"/>
    <property type="molecule type" value="Genomic_DNA"/>
</dbReference>